<dbReference type="Pfam" id="PF00528">
    <property type="entry name" value="BPD_transp_1"/>
    <property type="match status" value="1"/>
</dbReference>
<accession>A0A4R7K2K9</accession>
<feature type="domain" description="ABC transmembrane type-1" evidence="10">
    <location>
        <begin position="178"/>
        <end position="385"/>
    </location>
</feature>
<dbReference type="InterPro" id="IPR000515">
    <property type="entry name" value="MetI-like"/>
</dbReference>
<dbReference type="EMBL" id="SOAX01000001">
    <property type="protein sequence ID" value="TDT44297.1"/>
    <property type="molecule type" value="Genomic_DNA"/>
</dbReference>
<evidence type="ECO:0000256" key="8">
    <source>
        <dbReference type="ARBA" id="ARBA00023136"/>
    </source>
</evidence>
<evidence type="ECO:0000313" key="11">
    <source>
        <dbReference type="EMBL" id="TDT44297.1"/>
    </source>
</evidence>
<feature type="transmembrane region" description="Helical" evidence="9">
    <location>
        <begin position="368"/>
        <end position="388"/>
    </location>
</feature>
<evidence type="ECO:0000256" key="3">
    <source>
        <dbReference type="ARBA" id="ARBA00016864"/>
    </source>
</evidence>
<comment type="caution">
    <text evidence="9">Lacks conserved residue(s) required for the propagation of feature annotation.</text>
</comment>
<organism evidence="11 12">
    <name type="scientific">Halospina denitrificans</name>
    <dbReference type="NCBI Taxonomy" id="332522"/>
    <lineage>
        <taxon>Bacteria</taxon>
        <taxon>Pseudomonadati</taxon>
        <taxon>Pseudomonadota</taxon>
        <taxon>Gammaproteobacteria</taxon>
        <taxon>Halospina</taxon>
    </lineage>
</organism>
<evidence type="ECO:0000256" key="6">
    <source>
        <dbReference type="ARBA" id="ARBA00022692"/>
    </source>
</evidence>
<keyword evidence="8 9" id="KW-0472">Membrane</keyword>
<dbReference type="PANTHER" id="PTHR43470">
    <property type="entry name" value="PHOSPHATE TRANSPORT SYSTEM PERMEASE PROTEIN PSTA-RELATED"/>
    <property type="match status" value="1"/>
</dbReference>
<dbReference type="PROSITE" id="PS50928">
    <property type="entry name" value="ABC_TM1"/>
    <property type="match status" value="1"/>
</dbReference>
<keyword evidence="6 9" id="KW-0812">Transmembrane</keyword>
<sequence length="396" mass="43261">MTDQSENNTPRLTGSVNDPRMRRRYRAERRFHAYCISAVLVALAIIVTFFSDIIGQGYTAFWHHEVQVTLDYNERSERIGQFALDSDLRDVASRGATRSIPRAIDRNPDLLGTTETTWVPVKGDIDQHFKNDKALSDSLEEKVNRLLADGQIRNAFNSRFFTAGDSKLPELAGIFSAAVGTLYVLGITLLFAFPIGVMSAVYLEEFAPDNKLTQTIEVNINNLAAVPSIIFGLLGLALFINFFGVPRSSALAGGLTLGLMTLPIIIISTRAALRAVPDPIRLGAFAMGCSRWQVVRDHVLPASLPGILTGTIIGLAQAMGETAPLIIIGMIAYIPEAPTGIFQSATVLPAQIFTWASEPESAYVEKTAAGIMVLLAVLLTLNAAAVLLRRKFERRW</sequence>
<dbReference type="InterPro" id="IPR035906">
    <property type="entry name" value="MetI-like_sf"/>
</dbReference>
<dbReference type="GO" id="GO:0005315">
    <property type="term" value="F:phosphate transmembrane transporter activity"/>
    <property type="evidence" value="ECO:0007669"/>
    <property type="project" value="InterPro"/>
</dbReference>
<evidence type="ECO:0000256" key="7">
    <source>
        <dbReference type="ARBA" id="ARBA00022989"/>
    </source>
</evidence>
<evidence type="ECO:0000259" key="10">
    <source>
        <dbReference type="PROSITE" id="PS50928"/>
    </source>
</evidence>
<dbReference type="Pfam" id="PF11812">
    <property type="entry name" value="DUF3333"/>
    <property type="match status" value="1"/>
</dbReference>
<dbReference type="NCBIfam" id="TIGR00974">
    <property type="entry name" value="3a0107s02c"/>
    <property type="match status" value="1"/>
</dbReference>
<reference evidence="11 12" key="1">
    <citation type="submission" date="2019-03" db="EMBL/GenBank/DDBJ databases">
        <title>Genomic Encyclopedia of Type Strains, Phase IV (KMG-IV): sequencing the most valuable type-strain genomes for metagenomic binning, comparative biology and taxonomic classification.</title>
        <authorList>
            <person name="Goeker M."/>
        </authorList>
    </citation>
    <scope>NUCLEOTIDE SEQUENCE [LARGE SCALE GENOMIC DNA]</scope>
    <source>
        <strain evidence="11 12">DSM 15505</strain>
    </source>
</reference>
<evidence type="ECO:0000256" key="2">
    <source>
        <dbReference type="ARBA" id="ARBA00007069"/>
    </source>
</evidence>
<keyword evidence="12" id="KW-1185">Reference proteome</keyword>
<comment type="subcellular location">
    <subcellularLocation>
        <location evidence="9">Cell inner membrane</location>
        <topology evidence="9">Multi-pass membrane protein</topology>
    </subcellularLocation>
    <subcellularLocation>
        <location evidence="1">Cell membrane</location>
        <topology evidence="1">Multi-pass membrane protein</topology>
    </subcellularLocation>
</comment>
<comment type="similarity">
    <text evidence="2 9">Belongs to the binding-protein-dependent transport system permease family. CysTW subfamily.</text>
</comment>
<dbReference type="InterPro" id="IPR005672">
    <property type="entry name" value="Phosphate_PstA"/>
</dbReference>
<keyword evidence="7 9" id="KW-1133">Transmembrane helix</keyword>
<dbReference type="GO" id="GO:0005886">
    <property type="term" value="C:plasma membrane"/>
    <property type="evidence" value="ECO:0007669"/>
    <property type="project" value="UniProtKB-SubCell"/>
</dbReference>
<evidence type="ECO:0000313" key="12">
    <source>
        <dbReference type="Proteomes" id="UP000295830"/>
    </source>
</evidence>
<gene>
    <name evidence="11" type="ORF">DES49_0399</name>
</gene>
<dbReference type="PANTHER" id="PTHR43470:SF5">
    <property type="entry name" value="PHOSPHATE TRANSPORT SYSTEM PERMEASE PROTEIN PSTA"/>
    <property type="match status" value="1"/>
</dbReference>
<proteinExistence type="inferred from homology"/>
<dbReference type="AlphaFoldDB" id="A0A4R7K2K9"/>
<evidence type="ECO:0000256" key="1">
    <source>
        <dbReference type="ARBA" id="ARBA00004651"/>
    </source>
</evidence>
<feature type="transmembrane region" description="Helical" evidence="9">
    <location>
        <begin position="31"/>
        <end position="51"/>
    </location>
</feature>
<dbReference type="CDD" id="cd06261">
    <property type="entry name" value="TM_PBP2"/>
    <property type="match status" value="1"/>
</dbReference>
<keyword evidence="5 9" id="KW-1003">Cell membrane</keyword>
<dbReference type="SUPFAM" id="SSF161098">
    <property type="entry name" value="MetI-like"/>
    <property type="match status" value="1"/>
</dbReference>
<dbReference type="InterPro" id="IPR024573">
    <property type="entry name" value="DUF3333"/>
</dbReference>
<feature type="transmembrane region" description="Helical" evidence="9">
    <location>
        <begin position="174"/>
        <end position="203"/>
    </location>
</feature>
<dbReference type="Gene3D" id="1.10.3720.10">
    <property type="entry name" value="MetI-like"/>
    <property type="match status" value="1"/>
</dbReference>
<evidence type="ECO:0000256" key="4">
    <source>
        <dbReference type="ARBA" id="ARBA00022448"/>
    </source>
</evidence>
<dbReference type="Proteomes" id="UP000295830">
    <property type="component" value="Unassembled WGS sequence"/>
</dbReference>
<evidence type="ECO:0000256" key="5">
    <source>
        <dbReference type="ARBA" id="ARBA00022475"/>
    </source>
</evidence>
<name>A0A4R7K2K9_9GAMM</name>
<dbReference type="RefSeq" id="WP_208297000.1">
    <property type="nucleotide sequence ID" value="NZ_SOAX01000001.1"/>
</dbReference>
<feature type="transmembrane region" description="Helical" evidence="9">
    <location>
        <begin position="250"/>
        <end position="273"/>
    </location>
</feature>
<protein>
    <recommendedName>
        <fullName evidence="3 9">Phosphate transport system permease protein PstA</fullName>
    </recommendedName>
</protein>
<evidence type="ECO:0000256" key="9">
    <source>
        <dbReference type="RuleBase" id="RU363043"/>
    </source>
</evidence>
<feature type="transmembrane region" description="Helical" evidence="9">
    <location>
        <begin position="223"/>
        <end position="244"/>
    </location>
</feature>
<keyword evidence="4" id="KW-0813">Transport</keyword>
<comment type="caution">
    <text evidence="11">The sequence shown here is derived from an EMBL/GenBank/DDBJ whole genome shotgun (WGS) entry which is preliminary data.</text>
</comment>
<dbReference type="GO" id="GO:0035435">
    <property type="term" value="P:phosphate ion transmembrane transport"/>
    <property type="evidence" value="ECO:0007669"/>
    <property type="project" value="InterPro"/>
</dbReference>